<organism evidence="2 3">
    <name type="scientific">Streptococcus phocae</name>
    <dbReference type="NCBI Taxonomy" id="119224"/>
    <lineage>
        <taxon>Bacteria</taxon>
        <taxon>Bacillati</taxon>
        <taxon>Bacillota</taxon>
        <taxon>Bacilli</taxon>
        <taxon>Lactobacillales</taxon>
        <taxon>Streptococcaceae</taxon>
        <taxon>Streptococcus</taxon>
    </lineage>
</organism>
<evidence type="ECO:0000313" key="2">
    <source>
        <dbReference type="EMBL" id="KPJ22827.1"/>
    </source>
</evidence>
<dbReference type="Pfam" id="PF00581">
    <property type="entry name" value="Rhodanese"/>
    <property type="match status" value="1"/>
</dbReference>
<protein>
    <submittedName>
        <fullName evidence="2">Sulfurtransferase</fullName>
    </submittedName>
</protein>
<dbReference type="RefSeq" id="WP_054278331.1">
    <property type="nucleotide sequence ID" value="NZ_LHQM01000008.1"/>
</dbReference>
<comment type="caution">
    <text evidence="2">The sequence shown here is derived from an EMBL/GenBank/DDBJ whole genome shotgun (WGS) entry which is preliminary data.</text>
</comment>
<evidence type="ECO:0000313" key="3">
    <source>
        <dbReference type="Proteomes" id="UP000049578"/>
    </source>
</evidence>
<dbReference type="Gene3D" id="3.40.250.10">
    <property type="entry name" value="Rhodanese-like domain"/>
    <property type="match status" value="1"/>
</dbReference>
<proteinExistence type="predicted"/>
<reference evidence="2 3" key="1">
    <citation type="submission" date="2015-08" db="EMBL/GenBank/DDBJ databases">
        <title>Genome sequence of Streptococcus phocae subsp. phocae ATCC 51973T isolated from liver specimen obtained from seal.</title>
        <authorList>
            <person name="Avendano-Herrera R."/>
        </authorList>
    </citation>
    <scope>NUCLEOTIDE SEQUENCE [LARGE SCALE GENOMIC DNA]</scope>
    <source>
        <strain evidence="2 3">ATCC 51973</strain>
    </source>
</reference>
<accession>A0A0N8FXD5</accession>
<dbReference type="EMBL" id="LHQM01000008">
    <property type="protein sequence ID" value="KPJ22827.1"/>
    <property type="molecule type" value="Genomic_DNA"/>
</dbReference>
<evidence type="ECO:0000259" key="1">
    <source>
        <dbReference type="PROSITE" id="PS50206"/>
    </source>
</evidence>
<keyword evidence="3" id="KW-1185">Reference proteome</keyword>
<dbReference type="InterPro" id="IPR050229">
    <property type="entry name" value="GlpE_sulfurtransferase"/>
</dbReference>
<dbReference type="InterPro" id="IPR001763">
    <property type="entry name" value="Rhodanese-like_dom"/>
</dbReference>
<sequence length="111" mass="12341">MLKKLLALLGAKQESISTQELQELVKQKKIQLLDVRSKAEYQAGHIKQARHFPLNQIGTYKSPKGDPLYLICQSGMRSQKASRILNKMGYQTINVKGGMAAWTGPVSQANT</sequence>
<name>A0A0N8FXD5_9STRE</name>
<dbReference type="InterPro" id="IPR036873">
    <property type="entry name" value="Rhodanese-like_dom_sf"/>
</dbReference>
<keyword evidence="2" id="KW-0808">Transferase</keyword>
<dbReference type="SUPFAM" id="SSF52821">
    <property type="entry name" value="Rhodanese/Cell cycle control phosphatase"/>
    <property type="match status" value="1"/>
</dbReference>
<dbReference type="AlphaFoldDB" id="A0A0N8FXD5"/>
<dbReference type="PROSITE" id="PS50206">
    <property type="entry name" value="RHODANESE_3"/>
    <property type="match status" value="1"/>
</dbReference>
<dbReference type="CDD" id="cd00158">
    <property type="entry name" value="RHOD"/>
    <property type="match status" value="1"/>
</dbReference>
<dbReference type="SMART" id="SM00450">
    <property type="entry name" value="RHOD"/>
    <property type="match status" value="1"/>
</dbReference>
<dbReference type="Proteomes" id="UP000049578">
    <property type="component" value="Unassembled WGS sequence"/>
</dbReference>
<dbReference type="GO" id="GO:0016740">
    <property type="term" value="F:transferase activity"/>
    <property type="evidence" value="ECO:0007669"/>
    <property type="project" value="UniProtKB-KW"/>
</dbReference>
<dbReference type="STRING" id="119224.AKK44_02240"/>
<dbReference type="PANTHER" id="PTHR43031">
    <property type="entry name" value="FAD-DEPENDENT OXIDOREDUCTASE"/>
    <property type="match status" value="1"/>
</dbReference>
<feature type="domain" description="Rhodanese" evidence="1">
    <location>
        <begin position="26"/>
        <end position="108"/>
    </location>
</feature>
<gene>
    <name evidence="2" type="ORF">AKK44_02240</name>
</gene>
<dbReference type="PATRIC" id="fig|119224.3.peg.1670"/>
<dbReference type="PANTHER" id="PTHR43031:SF17">
    <property type="entry name" value="SULFURTRANSFERASE YTWF-RELATED"/>
    <property type="match status" value="1"/>
</dbReference>